<dbReference type="EMBL" id="MFSP01000087">
    <property type="protein sequence ID" value="OGI66444.1"/>
    <property type="molecule type" value="Genomic_DNA"/>
</dbReference>
<dbReference type="SUPFAM" id="SSF51735">
    <property type="entry name" value="NAD(P)-binding Rossmann-fold domains"/>
    <property type="match status" value="1"/>
</dbReference>
<name>A0A1F6VA56_9PROT</name>
<protein>
    <submittedName>
        <fullName evidence="2">NADPH:quinone oxidoreductase</fullName>
    </submittedName>
</protein>
<dbReference type="InterPro" id="IPR020843">
    <property type="entry name" value="ER"/>
</dbReference>
<dbReference type="Pfam" id="PF08240">
    <property type="entry name" value="ADH_N"/>
    <property type="match status" value="1"/>
</dbReference>
<dbReference type="Gene3D" id="3.90.180.10">
    <property type="entry name" value="Medium-chain alcohol dehydrogenases, catalytic domain"/>
    <property type="match status" value="1"/>
</dbReference>
<dbReference type="AlphaFoldDB" id="A0A1F6VA56"/>
<dbReference type="InterPro" id="IPR011032">
    <property type="entry name" value="GroES-like_sf"/>
</dbReference>
<dbReference type="PANTHER" id="PTHR45033:SF2">
    <property type="entry name" value="ZINC-TYPE ALCOHOL DEHYDROGENASE-LIKE PROTEIN C1773.06C"/>
    <property type="match status" value="1"/>
</dbReference>
<sequence length="338" mass="36241">MKALHVTAPGGLDRIEVVEAPDPVPGPGDVLIRMRAVSLNYRDLLMVQGRYARADFAFPITPFSDGCGIVEAVGPGVTRVQPGDRVAPLFFQKWLAGAATSDTLASALGHPIAGVGREHAVYSEQGVSKVPGYLSDQQIAALPCAALTAWRALFHDARLLPGQTVLLQGTGGVSIFGLQFAHAAGMETIVTSSSDEKLERARALGATHTINYRAHPQWSKEVRRLTNGRGVDFVMEVGGQNTLKESLKSITLGGHIAIIGVLSGSKESLLIPAVMSTNARLQGVSVGSREMFEAMTRAMDHQRIEPVIDKAFPWQDARAALEAMQRGEHFGKIVLEFS</sequence>
<dbReference type="SMART" id="SM00829">
    <property type="entry name" value="PKS_ER"/>
    <property type="match status" value="1"/>
</dbReference>
<dbReference type="GO" id="GO:0016491">
    <property type="term" value="F:oxidoreductase activity"/>
    <property type="evidence" value="ECO:0007669"/>
    <property type="project" value="InterPro"/>
</dbReference>
<dbReference type="SUPFAM" id="SSF50129">
    <property type="entry name" value="GroES-like"/>
    <property type="match status" value="1"/>
</dbReference>
<evidence type="ECO:0000313" key="2">
    <source>
        <dbReference type="EMBL" id="OGI66444.1"/>
    </source>
</evidence>
<evidence type="ECO:0000313" key="3">
    <source>
        <dbReference type="Proteomes" id="UP000179076"/>
    </source>
</evidence>
<feature type="domain" description="Enoyl reductase (ER)" evidence="1">
    <location>
        <begin position="10"/>
        <end position="335"/>
    </location>
</feature>
<dbReference type="InterPro" id="IPR052711">
    <property type="entry name" value="Zinc_ADH-like"/>
</dbReference>
<organism evidence="2 3">
    <name type="scientific">Candidatus Muproteobacteria bacterium RBG_16_60_9</name>
    <dbReference type="NCBI Taxonomy" id="1817755"/>
    <lineage>
        <taxon>Bacteria</taxon>
        <taxon>Pseudomonadati</taxon>
        <taxon>Pseudomonadota</taxon>
        <taxon>Candidatus Muproteobacteria</taxon>
    </lineage>
</organism>
<evidence type="ECO:0000259" key="1">
    <source>
        <dbReference type="SMART" id="SM00829"/>
    </source>
</evidence>
<proteinExistence type="predicted"/>
<dbReference type="PANTHER" id="PTHR45033">
    <property type="match status" value="1"/>
</dbReference>
<gene>
    <name evidence="2" type="ORF">A2W18_03680</name>
</gene>
<dbReference type="Gene3D" id="3.40.50.720">
    <property type="entry name" value="NAD(P)-binding Rossmann-like Domain"/>
    <property type="match status" value="1"/>
</dbReference>
<dbReference type="Proteomes" id="UP000179076">
    <property type="component" value="Unassembled WGS sequence"/>
</dbReference>
<reference evidence="2 3" key="1">
    <citation type="journal article" date="2016" name="Nat. Commun.">
        <title>Thousands of microbial genomes shed light on interconnected biogeochemical processes in an aquifer system.</title>
        <authorList>
            <person name="Anantharaman K."/>
            <person name="Brown C.T."/>
            <person name="Hug L.A."/>
            <person name="Sharon I."/>
            <person name="Castelle C.J."/>
            <person name="Probst A.J."/>
            <person name="Thomas B.C."/>
            <person name="Singh A."/>
            <person name="Wilkins M.J."/>
            <person name="Karaoz U."/>
            <person name="Brodie E.L."/>
            <person name="Williams K.H."/>
            <person name="Hubbard S.S."/>
            <person name="Banfield J.F."/>
        </authorList>
    </citation>
    <scope>NUCLEOTIDE SEQUENCE [LARGE SCALE GENOMIC DNA]</scope>
</reference>
<dbReference type="CDD" id="cd08276">
    <property type="entry name" value="MDR7"/>
    <property type="match status" value="1"/>
</dbReference>
<accession>A0A1F6VA56</accession>
<dbReference type="InterPro" id="IPR013149">
    <property type="entry name" value="ADH-like_C"/>
</dbReference>
<comment type="caution">
    <text evidence="2">The sequence shown here is derived from an EMBL/GenBank/DDBJ whole genome shotgun (WGS) entry which is preliminary data.</text>
</comment>
<dbReference type="Pfam" id="PF00107">
    <property type="entry name" value="ADH_zinc_N"/>
    <property type="match status" value="1"/>
</dbReference>
<dbReference type="InterPro" id="IPR036291">
    <property type="entry name" value="NAD(P)-bd_dom_sf"/>
</dbReference>
<dbReference type="InterPro" id="IPR013154">
    <property type="entry name" value="ADH-like_N"/>
</dbReference>